<protein>
    <recommendedName>
        <fullName evidence="3">C2H2-type domain-containing protein</fullName>
    </recommendedName>
</protein>
<evidence type="ECO:0000313" key="1">
    <source>
        <dbReference type="EMBL" id="GAA2502226.1"/>
    </source>
</evidence>
<keyword evidence="2" id="KW-1185">Reference proteome</keyword>
<sequence>MAADAFGWMVSGHRCGGHGRRGPEALTGHERAAHSDELSVYAAWGGTGLRGGPRCHDGYFGSLLNFDADQK</sequence>
<reference evidence="1 2" key="1">
    <citation type="journal article" date="2019" name="Int. J. Syst. Evol. Microbiol.">
        <title>The Global Catalogue of Microorganisms (GCM) 10K type strain sequencing project: providing services to taxonomists for standard genome sequencing and annotation.</title>
        <authorList>
            <consortium name="The Broad Institute Genomics Platform"/>
            <consortium name="The Broad Institute Genome Sequencing Center for Infectious Disease"/>
            <person name="Wu L."/>
            <person name="Ma J."/>
        </authorList>
    </citation>
    <scope>NUCLEOTIDE SEQUENCE [LARGE SCALE GENOMIC DNA]</scope>
    <source>
        <strain evidence="1 2">JCM 4395</strain>
    </source>
</reference>
<evidence type="ECO:0008006" key="3">
    <source>
        <dbReference type="Google" id="ProtNLM"/>
    </source>
</evidence>
<proteinExistence type="predicted"/>
<comment type="caution">
    <text evidence="1">The sequence shown here is derived from an EMBL/GenBank/DDBJ whole genome shotgun (WGS) entry which is preliminary data.</text>
</comment>
<name>A0ABN3MHP7_STRLO</name>
<gene>
    <name evidence="1" type="ORF">GCM10010276_51500</name>
</gene>
<dbReference type="Proteomes" id="UP001501777">
    <property type="component" value="Unassembled WGS sequence"/>
</dbReference>
<dbReference type="EMBL" id="BAAASG010000011">
    <property type="protein sequence ID" value="GAA2502226.1"/>
    <property type="molecule type" value="Genomic_DNA"/>
</dbReference>
<accession>A0ABN3MHP7</accession>
<evidence type="ECO:0000313" key="2">
    <source>
        <dbReference type="Proteomes" id="UP001501777"/>
    </source>
</evidence>
<organism evidence="1 2">
    <name type="scientific">Streptomyces longisporus</name>
    <dbReference type="NCBI Taxonomy" id="1948"/>
    <lineage>
        <taxon>Bacteria</taxon>
        <taxon>Bacillati</taxon>
        <taxon>Actinomycetota</taxon>
        <taxon>Actinomycetes</taxon>
        <taxon>Kitasatosporales</taxon>
        <taxon>Streptomycetaceae</taxon>
        <taxon>Streptomyces</taxon>
    </lineage>
</organism>